<keyword evidence="1 7" id="KW-0808">Transferase</keyword>
<dbReference type="GO" id="GO:0008081">
    <property type="term" value="F:phosphoric diester hydrolase activity"/>
    <property type="evidence" value="ECO:0007669"/>
    <property type="project" value="UniProtKB-UniRule"/>
</dbReference>
<dbReference type="AlphaFoldDB" id="A0A6G9ZHE5"/>
<reference evidence="11 12" key="1">
    <citation type="journal article" date="2019" name="ACS Chem. Biol.">
        <title>Identification and Mobilization of a Cryptic Antibiotic Biosynthesis Gene Locus from a Human-Pathogenic Nocardia Isolate.</title>
        <authorList>
            <person name="Herisse M."/>
            <person name="Ishida K."/>
            <person name="Porter J.L."/>
            <person name="Howden B."/>
            <person name="Hertweck C."/>
            <person name="Stinear T.P."/>
            <person name="Pidot S.J."/>
        </authorList>
    </citation>
    <scope>NUCLEOTIDE SEQUENCE [LARGE SCALE GENOMIC DNA]</scope>
    <source>
        <strain evidence="11 12">AUSMDU00012715</strain>
    </source>
</reference>
<dbReference type="SUPFAM" id="SSF109604">
    <property type="entry name" value="HD-domain/PDEase-like"/>
    <property type="match status" value="1"/>
</dbReference>
<evidence type="ECO:0000256" key="5">
    <source>
        <dbReference type="ARBA" id="ARBA00022842"/>
    </source>
</evidence>
<evidence type="ECO:0000256" key="8">
    <source>
        <dbReference type="SAM" id="MobiDB-lite"/>
    </source>
</evidence>
<dbReference type="EC" id="3.1.4.-" evidence="7"/>
<dbReference type="NCBIfam" id="TIGR01693">
    <property type="entry name" value="UTase_glnD"/>
    <property type="match status" value="1"/>
</dbReference>
<dbReference type="InterPro" id="IPR013546">
    <property type="entry name" value="PII_UdlTrfase/GS_AdlTrfase"/>
</dbReference>
<comment type="catalytic activity">
    <reaction evidence="7">
        <text>[protein-PII]-uridylyl-L-tyrosine + H2O = [protein-PII]-L-tyrosine + UMP + H(+)</text>
        <dbReference type="Rhea" id="RHEA:48600"/>
        <dbReference type="Rhea" id="RHEA-COMP:12147"/>
        <dbReference type="Rhea" id="RHEA-COMP:12148"/>
        <dbReference type="ChEBI" id="CHEBI:15377"/>
        <dbReference type="ChEBI" id="CHEBI:15378"/>
        <dbReference type="ChEBI" id="CHEBI:46858"/>
        <dbReference type="ChEBI" id="CHEBI:57865"/>
        <dbReference type="ChEBI" id="CHEBI:90602"/>
    </reaction>
</comment>
<feature type="region of interest" description="Disordered" evidence="8">
    <location>
        <begin position="828"/>
        <end position="849"/>
    </location>
</feature>
<feature type="domain" description="ACT" evidence="9">
    <location>
        <begin position="762"/>
        <end position="841"/>
    </location>
</feature>
<evidence type="ECO:0000259" key="9">
    <source>
        <dbReference type="PROSITE" id="PS51671"/>
    </source>
</evidence>
<dbReference type="SUPFAM" id="SSF81301">
    <property type="entry name" value="Nucleotidyltransferase"/>
    <property type="match status" value="1"/>
</dbReference>
<gene>
    <name evidence="7" type="primary">glnD</name>
    <name evidence="11" type="ORF">F6W96_28585</name>
</gene>
<evidence type="ECO:0000259" key="10">
    <source>
        <dbReference type="PROSITE" id="PS51831"/>
    </source>
</evidence>
<keyword evidence="5 7" id="KW-0460">Magnesium</keyword>
<proteinExistence type="inferred from homology"/>
<feature type="region of interest" description="Uridylyltransferase" evidence="7">
    <location>
        <begin position="1"/>
        <end position="358"/>
    </location>
</feature>
<evidence type="ECO:0000256" key="3">
    <source>
        <dbReference type="ARBA" id="ARBA00022737"/>
    </source>
</evidence>
<dbReference type="Proteomes" id="UP000500953">
    <property type="component" value="Chromosome"/>
</dbReference>
<dbReference type="Gene3D" id="3.30.460.10">
    <property type="entry name" value="Beta Polymerase, domain 2"/>
    <property type="match status" value="1"/>
</dbReference>
<protein>
    <recommendedName>
        <fullName evidence="7">Bifunctional uridylyltransferase/uridylyl-removing enzyme</fullName>
        <shortName evidence="7">UTase/UR</shortName>
    </recommendedName>
    <alternativeName>
        <fullName evidence="7">Bifunctional [protein-PII] modification enzyme</fullName>
    </alternativeName>
    <alternativeName>
        <fullName evidence="7">Bifunctional nitrogen sensor protein</fullName>
    </alternativeName>
    <domain>
        <recommendedName>
            <fullName evidence="7">[Protein-PII] uridylyltransferase</fullName>
            <shortName evidence="7">PII uridylyltransferase</shortName>
            <shortName evidence="7">UTase</shortName>
            <ecNumber evidence="7">2.7.7.59</ecNumber>
        </recommendedName>
    </domain>
    <domain>
        <recommendedName>
            <fullName evidence="7">[Protein-PII]-UMP uridylyl-removing enzyme</fullName>
            <shortName evidence="7">UR</shortName>
            <ecNumber evidence="7">3.1.4.-</ecNumber>
        </recommendedName>
    </domain>
</protein>
<dbReference type="NCBIfam" id="NF002895">
    <property type="entry name" value="PRK03381.1"/>
    <property type="match status" value="1"/>
</dbReference>
<comment type="catalytic activity">
    <reaction evidence="7">
        <text>[protein-PII]-L-tyrosine + UTP = [protein-PII]-uridylyl-L-tyrosine + diphosphate</text>
        <dbReference type="Rhea" id="RHEA:13673"/>
        <dbReference type="Rhea" id="RHEA-COMP:12147"/>
        <dbReference type="Rhea" id="RHEA-COMP:12148"/>
        <dbReference type="ChEBI" id="CHEBI:33019"/>
        <dbReference type="ChEBI" id="CHEBI:46398"/>
        <dbReference type="ChEBI" id="CHEBI:46858"/>
        <dbReference type="ChEBI" id="CHEBI:90602"/>
        <dbReference type="EC" id="2.7.7.59"/>
    </reaction>
</comment>
<keyword evidence="3" id="KW-0677">Repeat</keyword>
<dbReference type="GO" id="GO:0006808">
    <property type="term" value="P:regulation of nitrogen utilization"/>
    <property type="evidence" value="ECO:0007669"/>
    <property type="project" value="UniProtKB-UniRule"/>
</dbReference>
<organism evidence="11 12">
    <name type="scientific">Nocardia terpenica</name>
    <dbReference type="NCBI Taxonomy" id="455432"/>
    <lineage>
        <taxon>Bacteria</taxon>
        <taxon>Bacillati</taxon>
        <taxon>Actinomycetota</taxon>
        <taxon>Actinomycetes</taxon>
        <taxon>Mycobacteriales</taxon>
        <taxon>Nocardiaceae</taxon>
        <taxon>Nocardia</taxon>
    </lineage>
</organism>
<dbReference type="InterPro" id="IPR003607">
    <property type="entry name" value="HD/PDEase_dom"/>
</dbReference>
<comment type="domain">
    <text evidence="7">Has four distinct domains: an N-terminal nucleotidyltransferase (NT) domain responsible for UTase activity, a central HD domain that encodes UR activity, and two C-terminal ACT domains that seem to have a role in glutamine sensing.</text>
</comment>
<evidence type="ECO:0000256" key="6">
    <source>
        <dbReference type="ARBA" id="ARBA00023268"/>
    </source>
</evidence>
<dbReference type="SUPFAM" id="SSF55021">
    <property type="entry name" value="ACT-like"/>
    <property type="match status" value="2"/>
</dbReference>
<dbReference type="PANTHER" id="PTHR47320:SF1">
    <property type="entry name" value="BIFUNCTIONAL URIDYLYLTRANSFERASE_URIDYLYL-REMOVING ENZYME"/>
    <property type="match status" value="1"/>
</dbReference>
<dbReference type="PANTHER" id="PTHR47320">
    <property type="entry name" value="BIFUNCTIONAL URIDYLYLTRANSFERASE/URIDYLYL-REMOVING ENZYME"/>
    <property type="match status" value="1"/>
</dbReference>
<dbReference type="PROSITE" id="PS51671">
    <property type="entry name" value="ACT"/>
    <property type="match status" value="2"/>
</dbReference>
<dbReference type="InterPro" id="IPR002912">
    <property type="entry name" value="ACT_dom"/>
</dbReference>
<dbReference type="GO" id="GO:0008773">
    <property type="term" value="F:[protein-PII] uridylyltransferase activity"/>
    <property type="evidence" value="ECO:0007669"/>
    <property type="project" value="UniProtKB-UniRule"/>
</dbReference>
<dbReference type="CDD" id="cd04873">
    <property type="entry name" value="ACT_UUR-ACR-like"/>
    <property type="match status" value="1"/>
</dbReference>
<evidence type="ECO:0000256" key="7">
    <source>
        <dbReference type="HAMAP-Rule" id="MF_00277"/>
    </source>
</evidence>
<comment type="similarity">
    <text evidence="7">Belongs to the GlnD family.</text>
</comment>
<dbReference type="Pfam" id="PF08335">
    <property type="entry name" value="GlnD_UR_UTase"/>
    <property type="match status" value="1"/>
</dbReference>
<evidence type="ECO:0000256" key="2">
    <source>
        <dbReference type="ARBA" id="ARBA00022695"/>
    </source>
</evidence>
<evidence type="ECO:0000313" key="12">
    <source>
        <dbReference type="Proteomes" id="UP000500953"/>
    </source>
</evidence>
<dbReference type="SMART" id="SM00471">
    <property type="entry name" value="HDc"/>
    <property type="match status" value="1"/>
</dbReference>
<keyword evidence="2 7" id="KW-0548">Nucleotidyltransferase</keyword>
<dbReference type="PROSITE" id="PS51831">
    <property type="entry name" value="HD"/>
    <property type="match status" value="1"/>
</dbReference>
<feature type="domain" description="HD" evidence="10">
    <location>
        <begin position="473"/>
        <end position="587"/>
    </location>
</feature>
<evidence type="ECO:0000256" key="1">
    <source>
        <dbReference type="ARBA" id="ARBA00022679"/>
    </source>
</evidence>
<feature type="region of interest" description="Disordered" evidence="8">
    <location>
        <begin position="1"/>
        <end position="25"/>
    </location>
</feature>
<keyword evidence="6 7" id="KW-0511">Multifunctional enzyme</keyword>
<comment type="cofactor">
    <cofactor evidence="7">
        <name>Mg(2+)</name>
        <dbReference type="ChEBI" id="CHEBI:18420"/>
    </cofactor>
</comment>
<comment type="function">
    <text evidence="7">Modifies, by uridylylation and deuridylylation, the PII regulatory proteins (GlnB and homologs), in response to the nitrogen status of the cell that GlnD senses through the glutamine level. Under low glutamine levels, catalyzes the conversion of the PII proteins and UTP to PII-UMP and PPi, while under higher glutamine levels, GlnD hydrolyzes PII-UMP to PII and UMP (deuridylylation). Thus, controls uridylylation state and activity of the PII proteins, and plays an important role in the regulation of nitrogen metabolism.</text>
</comment>
<comment type="caution">
    <text evidence="7">Lacks conserved residue(s) required for the propagation of feature annotation.</text>
</comment>
<accession>A0A6G9ZHE5</accession>
<name>A0A6G9ZHE5_9NOCA</name>
<keyword evidence="4 7" id="KW-0378">Hydrolase</keyword>
<dbReference type="InterPro" id="IPR043519">
    <property type="entry name" value="NT_sf"/>
</dbReference>
<dbReference type="Pfam" id="PF01966">
    <property type="entry name" value="HD"/>
    <property type="match status" value="1"/>
</dbReference>
<evidence type="ECO:0000313" key="11">
    <source>
        <dbReference type="EMBL" id="QIS24506.1"/>
    </source>
</evidence>
<dbReference type="Gene3D" id="1.10.3090.10">
    <property type="entry name" value="cca-adding enzyme, domain 2"/>
    <property type="match status" value="1"/>
</dbReference>
<evidence type="ECO:0000256" key="4">
    <source>
        <dbReference type="ARBA" id="ARBA00022801"/>
    </source>
</evidence>
<sequence length="849" mass="90852">MGGFGDPGPHRGARRRRAVATTTGGGGTGYRVAGWWVVGKARDELSGGATDLVRARDQLLHGGDTRHPRLDAEALRGALVDLHDLWLTAKGAELGITGDSGLAVVAVGGLGRREMLPYSDLDLVLLHDDVDPARVAEVADRLWYPLWDAHLKLDHSVRTVPHALRVAADDLTAALGLLDARHIVGDAELSNLLIGGVRREWRTGIRSRFGDLVEQAQARWKRNGEIAHRAEPDLKNGRGGLRDIQLLDALAIAQLTDAMPGLGPDVPGGGLKQAHRRLLDVRTELHRVAGRSRDQLRAQDADEIGAALRIGDRFDLARTLSDAARTVGYSVDVGLRTAGNALPRRGLARLRRMPVRRPLDEGVVEHAGEVVLARDARPRRDPGLILRVAAASAQSGLPMAATTLNRLSEDAPELREPWPREAVNDLLVLLGAGRGTVDAVEALDRTGLWGRLFPEWGAVRDLPPRDAVHIWTVDRHLVETVAYASALTTRVARPDLLLLGALLHDIGKGRSEDHSVVGAELALSIGRRLGLWPSDVRTLGAIVRHHLLLPDTATRRDLADPATVRMVVDALGGDPQLLELLNTLAEADSLATGPGVWGDWKASLIGDLVRRCRLAMAGEPQPQPDPIAPELLDQAKAGGVHVELRPGDGRYTHVVTVIAPDTPGLLSEAAGVLALHSLRVLSASLGGAGEATVDTFVVTPKFGDPPDAGLLRQELIRAINGDLDLAAVLAKKEREAGLRPSPYAHARPRVLWTDTSMPGQVLLELRAEDRIGLLSRLAAALSGTGADVRWAKVVTHGAAVVDVFCLDLGDSDGPRRRAEIEAAVLAVVPQPEPKKPEETDADTGSGGSY</sequence>
<dbReference type="EC" id="2.7.7.59" evidence="7"/>
<dbReference type="InterPro" id="IPR006674">
    <property type="entry name" value="HD_domain"/>
</dbReference>
<feature type="domain" description="ACT" evidence="9">
    <location>
        <begin position="654"/>
        <end position="730"/>
    </location>
</feature>
<dbReference type="HAMAP" id="MF_00277">
    <property type="entry name" value="PII_uridylyl_transf"/>
    <property type="match status" value="1"/>
</dbReference>
<dbReference type="EMBL" id="CP046173">
    <property type="protein sequence ID" value="QIS24506.1"/>
    <property type="molecule type" value="Genomic_DNA"/>
</dbReference>
<dbReference type="PIRSF" id="PIRSF006288">
    <property type="entry name" value="PII_uridyltransf"/>
    <property type="match status" value="1"/>
</dbReference>
<dbReference type="InterPro" id="IPR045865">
    <property type="entry name" value="ACT-like_dom_sf"/>
</dbReference>
<dbReference type="InterPro" id="IPR010043">
    <property type="entry name" value="UTase/UR"/>
</dbReference>
<comment type="activity regulation">
    <text evidence="7">Uridylyltransferase (UTase) activity is inhibited by glutamine, while glutamine activates uridylyl-removing (UR) activity.</text>
</comment>